<organism evidence="2 3">
    <name type="scientific">Batillaria attramentaria</name>
    <dbReference type="NCBI Taxonomy" id="370345"/>
    <lineage>
        <taxon>Eukaryota</taxon>
        <taxon>Metazoa</taxon>
        <taxon>Spiralia</taxon>
        <taxon>Lophotrochozoa</taxon>
        <taxon>Mollusca</taxon>
        <taxon>Gastropoda</taxon>
        <taxon>Caenogastropoda</taxon>
        <taxon>Sorbeoconcha</taxon>
        <taxon>Cerithioidea</taxon>
        <taxon>Batillariidae</taxon>
        <taxon>Batillaria</taxon>
    </lineage>
</organism>
<dbReference type="EMBL" id="JACVVK020000048">
    <property type="protein sequence ID" value="KAK7498863.1"/>
    <property type="molecule type" value="Genomic_DNA"/>
</dbReference>
<evidence type="ECO:0000313" key="2">
    <source>
        <dbReference type="EMBL" id="KAK7498863.1"/>
    </source>
</evidence>
<accession>A0ABD0LHH0</accession>
<gene>
    <name evidence="2" type="ORF">BaRGS_00009955</name>
</gene>
<sequence length="147" mass="16016">MPVACIFLSRYDYDKCKSDTGAPTAASRSAASSVEQVIIFVLVLTHYGLHADGGSHYKHTHGAYTVTSPHFSLSASLSYVSVRETEAERQCASFPCSFRHRHNVNYTPHTAGRAARHSLTHTTCHNPPLFAGTENQPIPTPGKTSDD</sequence>
<name>A0ABD0LHH0_9CAEN</name>
<protein>
    <recommendedName>
        <fullName evidence="4">Secreted protein</fullName>
    </recommendedName>
</protein>
<comment type="caution">
    <text evidence="2">The sequence shown here is derived from an EMBL/GenBank/DDBJ whole genome shotgun (WGS) entry which is preliminary data.</text>
</comment>
<keyword evidence="3" id="KW-1185">Reference proteome</keyword>
<dbReference type="AlphaFoldDB" id="A0ABD0LHH0"/>
<dbReference type="Proteomes" id="UP001519460">
    <property type="component" value="Unassembled WGS sequence"/>
</dbReference>
<feature type="region of interest" description="Disordered" evidence="1">
    <location>
        <begin position="127"/>
        <end position="147"/>
    </location>
</feature>
<evidence type="ECO:0008006" key="4">
    <source>
        <dbReference type="Google" id="ProtNLM"/>
    </source>
</evidence>
<proteinExistence type="predicted"/>
<evidence type="ECO:0000313" key="3">
    <source>
        <dbReference type="Proteomes" id="UP001519460"/>
    </source>
</evidence>
<evidence type="ECO:0000256" key="1">
    <source>
        <dbReference type="SAM" id="MobiDB-lite"/>
    </source>
</evidence>
<reference evidence="2 3" key="1">
    <citation type="journal article" date="2023" name="Sci. Data">
        <title>Genome assembly of the Korean intertidal mud-creeper Batillaria attramentaria.</title>
        <authorList>
            <person name="Patra A.K."/>
            <person name="Ho P.T."/>
            <person name="Jun S."/>
            <person name="Lee S.J."/>
            <person name="Kim Y."/>
            <person name="Won Y.J."/>
        </authorList>
    </citation>
    <scope>NUCLEOTIDE SEQUENCE [LARGE SCALE GENOMIC DNA]</scope>
    <source>
        <strain evidence="2">Wonlab-2016</strain>
    </source>
</reference>